<dbReference type="EMBL" id="JBFALK010000042">
    <property type="protein sequence ID" value="MEV0975072.1"/>
    <property type="molecule type" value="Genomic_DNA"/>
</dbReference>
<dbReference type="Proteomes" id="UP001551675">
    <property type="component" value="Unassembled WGS sequence"/>
</dbReference>
<gene>
    <name evidence="1" type="ORF">AB0I59_41325</name>
</gene>
<evidence type="ECO:0000313" key="2">
    <source>
        <dbReference type="Proteomes" id="UP001551675"/>
    </source>
</evidence>
<keyword evidence="2" id="KW-1185">Reference proteome</keyword>
<protein>
    <submittedName>
        <fullName evidence="1">Uncharacterized protein</fullName>
    </submittedName>
</protein>
<name>A0ABV3GUV9_MICGL</name>
<sequence length="117" mass="12333">MSCADGVFGSRRIEEEFQAAKGLTGLDRGQVTTSWHRWSMIADALPAVTISLERGGSMGTQAGEFVLASCRELVKLLRRFVIPRLGKTSTPNMPCAGRCGGGAIKLGQPPAIGGGTR</sequence>
<reference evidence="1 2" key="1">
    <citation type="submission" date="2024-06" db="EMBL/GenBank/DDBJ databases">
        <title>The Natural Products Discovery Center: Release of the First 8490 Sequenced Strains for Exploring Actinobacteria Biosynthetic Diversity.</title>
        <authorList>
            <person name="Kalkreuter E."/>
            <person name="Kautsar S.A."/>
            <person name="Yang D."/>
            <person name="Bader C.D."/>
            <person name="Teijaro C.N."/>
            <person name="Fluegel L."/>
            <person name="Davis C.M."/>
            <person name="Simpson J.R."/>
            <person name="Lauterbach L."/>
            <person name="Steele A.D."/>
            <person name="Gui C."/>
            <person name="Meng S."/>
            <person name="Li G."/>
            <person name="Viehrig K."/>
            <person name="Ye F."/>
            <person name="Su P."/>
            <person name="Kiefer A.F."/>
            <person name="Nichols A."/>
            <person name="Cepeda A.J."/>
            <person name="Yan W."/>
            <person name="Fan B."/>
            <person name="Jiang Y."/>
            <person name="Adhikari A."/>
            <person name="Zheng C.-J."/>
            <person name="Schuster L."/>
            <person name="Cowan T.M."/>
            <person name="Smanski M.J."/>
            <person name="Chevrette M.G."/>
            <person name="De Carvalho L.P.S."/>
            <person name="Shen B."/>
        </authorList>
    </citation>
    <scope>NUCLEOTIDE SEQUENCE [LARGE SCALE GENOMIC DNA]</scope>
    <source>
        <strain evidence="1 2">NPDC050100</strain>
    </source>
</reference>
<comment type="caution">
    <text evidence="1">The sequence shown here is derived from an EMBL/GenBank/DDBJ whole genome shotgun (WGS) entry which is preliminary data.</text>
</comment>
<accession>A0ABV3GUV9</accession>
<proteinExistence type="predicted"/>
<organism evidence="1 2">
    <name type="scientific">Microtetraspora glauca</name>
    <dbReference type="NCBI Taxonomy" id="1996"/>
    <lineage>
        <taxon>Bacteria</taxon>
        <taxon>Bacillati</taxon>
        <taxon>Actinomycetota</taxon>
        <taxon>Actinomycetes</taxon>
        <taxon>Streptosporangiales</taxon>
        <taxon>Streptosporangiaceae</taxon>
        <taxon>Microtetraspora</taxon>
    </lineage>
</organism>
<dbReference type="RefSeq" id="WP_061260994.1">
    <property type="nucleotide sequence ID" value="NZ_JBFALK010000042.1"/>
</dbReference>
<evidence type="ECO:0000313" key="1">
    <source>
        <dbReference type="EMBL" id="MEV0975072.1"/>
    </source>
</evidence>